<dbReference type="RefSeq" id="XP_008461428.2">
    <property type="nucleotide sequence ID" value="XM_008463206.2"/>
</dbReference>
<sequence length="233" mass="25764">MPQTSTSPETTRINSLAEELTWLQDPNDSKDTSPELVSLDFRLSNTNLGGGLTQEEEEPNLIDFFDADNLPNGSSYEGVEAAARPRVFSCNYCPRKFVSSQSLGGHQNAHSRERKMAKTSSKMVTNSTGCKYSKSLGIQARSMIHKPFSYSPVFGSFHPFQLEAKNRQSLYEQLAAGQWPSKKNYLSRTSPVPPSTSGATSCAGWTLNDSLLDSKRTCNELHKLDCLDLSLKL</sequence>
<reference evidence="9" key="2">
    <citation type="submission" date="2025-08" db="UniProtKB">
        <authorList>
            <consortium name="RefSeq"/>
        </authorList>
    </citation>
    <scope>IDENTIFICATION</scope>
    <source>
        <tissue evidence="9">Stem</tissue>
    </source>
</reference>
<organism evidence="8 9">
    <name type="scientific">Cucumis melo</name>
    <name type="common">Muskmelon</name>
    <dbReference type="NCBI Taxonomy" id="3656"/>
    <lineage>
        <taxon>Eukaryota</taxon>
        <taxon>Viridiplantae</taxon>
        <taxon>Streptophyta</taxon>
        <taxon>Embryophyta</taxon>
        <taxon>Tracheophyta</taxon>
        <taxon>Spermatophyta</taxon>
        <taxon>Magnoliopsida</taxon>
        <taxon>eudicotyledons</taxon>
        <taxon>Gunneridae</taxon>
        <taxon>Pentapetalae</taxon>
        <taxon>rosids</taxon>
        <taxon>fabids</taxon>
        <taxon>Cucurbitales</taxon>
        <taxon>Cucurbitaceae</taxon>
        <taxon>Benincaseae</taxon>
        <taxon>Cucumis</taxon>
    </lineage>
</organism>
<keyword evidence="2" id="KW-0479">Metal-binding</keyword>
<evidence type="ECO:0000256" key="4">
    <source>
        <dbReference type="ARBA" id="ARBA00022833"/>
    </source>
</evidence>
<evidence type="ECO:0000256" key="6">
    <source>
        <dbReference type="PROSITE-ProRule" id="PRU00042"/>
    </source>
</evidence>
<dbReference type="GeneID" id="103500023"/>
<gene>
    <name evidence="9" type="primary">LOC103500023</name>
</gene>
<evidence type="ECO:0000256" key="5">
    <source>
        <dbReference type="ARBA" id="ARBA00023242"/>
    </source>
</evidence>
<dbReference type="PROSITE" id="PS00028">
    <property type="entry name" value="ZINC_FINGER_C2H2_1"/>
    <property type="match status" value="1"/>
</dbReference>
<dbReference type="InterPro" id="IPR036236">
    <property type="entry name" value="Znf_C2H2_sf"/>
</dbReference>
<dbReference type="PROSITE" id="PS50157">
    <property type="entry name" value="ZINC_FINGER_C2H2_2"/>
    <property type="match status" value="1"/>
</dbReference>
<dbReference type="GO" id="GO:0009788">
    <property type="term" value="P:negative regulation of abscisic acid-activated signaling pathway"/>
    <property type="evidence" value="ECO:0007669"/>
    <property type="project" value="InterPro"/>
</dbReference>
<comment type="subcellular location">
    <subcellularLocation>
        <location evidence="1">Nucleus</location>
    </subcellularLocation>
</comment>
<reference evidence="8" key="1">
    <citation type="submission" date="2025-05" db="UniProtKB">
        <authorList>
            <consortium name="RefSeq"/>
        </authorList>
    </citation>
    <scope>NUCLEOTIDE SEQUENCE [LARGE SCALE GENOMIC DNA]</scope>
</reference>
<dbReference type="AlphaFoldDB" id="A0A1S3CEM5"/>
<dbReference type="GO" id="GO:0005634">
    <property type="term" value="C:nucleus"/>
    <property type="evidence" value="ECO:0007669"/>
    <property type="project" value="UniProtKB-SubCell"/>
</dbReference>
<dbReference type="PANTHER" id="PTHR47287:SF15">
    <property type="entry name" value="ZINC FINGER PROTEIN 3-LIKE"/>
    <property type="match status" value="1"/>
</dbReference>
<evidence type="ECO:0000313" key="9">
    <source>
        <dbReference type="RefSeq" id="XP_008461428.2"/>
    </source>
</evidence>
<protein>
    <submittedName>
        <fullName evidence="9">Zinc finger protein 1</fullName>
    </submittedName>
</protein>
<accession>A0A1S3CEM5</accession>
<dbReference type="InterPro" id="IPR044246">
    <property type="entry name" value="ZFP3-like"/>
</dbReference>
<evidence type="ECO:0000313" key="8">
    <source>
        <dbReference type="Proteomes" id="UP001652600"/>
    </source>
</evidence>
<dbReference type="SUPFAM" id="SSF57667">
    <property type="entry name" value="beta-beta-alpha zinc fingers"/>
    <property type="match status" value="1"/>
</dbReference>
<dbReference type="Gene3D" id="3.30.160.60">
    <property type="entry name" value="Classic Zinc Finger"/>
    <property type="match status" value="1"/>
</dbReference>
<keyword evidence="4" id="KW-0862">Zinc</keyword>
<dbReference type="KEGG" id="cmo:103500023"/>
<keyword evidence="5" id="KW-0539">Nucleus</keyword>
<evidence type="ECO:0000259" key="7">
    <source>
        <dbReference type="PROSITE" id="PS50157"/>
    </source>
</evidence>
<evidence type="ECO:0000256" key="3">
    <source>
        <dbReference type="ARBA" id="ARBA00022771"/>
    </source>
</evidence>
<dbReference type="InterPro" id="IPR013087">
    <property type="entry name" value="Znf_C2H2_type"/>
</dbReference>
<keyword evidence="8" id="KW-1185">Reference proteome</keyword>
<dbReference type="Proteomes" id="UP001652600">
    <property type="component" value="Chromosome 1"/>
</dbReference>
<proteinExistence type="predicted"/>
<dbReference type="InParanoid" id="A0A1S3CEM5"/>
<dbReference type="PANTHER" id="PTHR47287">
    <property type="entry name" value="C2H2 AND C2HC ZINC FINGERS SUPERFAMILY PROTEIN"/>
    <property type="match status" value="1"/>
</dbReference>
<evidence type="ECO:0000256" key="2">
    <source>
        <dbReference type="ARBA" id="ARBA00022723"/>
    </source>
</evidence>
<name>A0A1S3CEM5_CUCME</name>
<feature type="domain" description="C2H2-type" evidence="7">
    <location>
        <begin position="88"/>
        <end position="115"/>
    </location>
</feature>
<keyword evidence="3 6" id="KW-0863">Zinc-finger</keyword>
<evidence type="ECO:0000256" key="1">
    <source>
        <dbReference type="ARBA" id="ARBA00004123"/>
    </source>
</evidence>
<dbReference type="GO" id="GO:0008270">
    <property type="term" value="F:zinc ion binding"/>
    <property type="evidence" value="ECO:0007669"/>
    <property type="project" value="UniProtKB-KW"/>
</dbReference>